<dbReference type="EMBL" id="UINC01050552">
    <property type="protein sequence ID" value="SVB63643.1"/>
    <property type="molecule type" value="Genomic_DNA"/>
</dbReference>
<sequence>EPLEAGEDHGRSPAGAARPGGIQERPAHSKGAGTVPGPDRRRAEV</sequence>
<gene>
    <name evidence="2" type="ORF">METZ01_LOCUS216497</name>
</gene>
<evidence type="ECO:0000313" key="2">
    <source>
        <dbReference type="EMBL" id="SVB63643.1"/>
    </source>
</evidence>
<feature type="compositionally biased region" description="Basic and acidic residues" evidence="1">
    <location>
        <begin position="1"/>
        <end position="11"/>
    </location>
</feature>
<dbReference type="AlphaFoldDB" id="A0A382FN55"/>
<feature type="non-terminal residue" evidence="2">
    <location>
        <position position="45"/>
    </location>
</feature>
<reference evidence="2" key="1">
    <citation type="submission" date="2018-05" db="EMBL/GenBank/DDBJ databases">
        <authorList>
            <person name="Lanie J.A."/>
            <person name="Ng W.-L."/>
            <person name="Kazmierczak K.M."/>
            <person name="Andrzejewski T.M."/>
            <person name="Davidsen T.M."/>
            <person name="Wayne K.J."/>
            <person name="Tettelin H."/>
            <person name="Glass J.I."/>
            <person name="Rusch D."/>
            <person name="Podicherti R."/>
            <person name="Tsui H.-C.T."/>
            <person name="Winkler M.E."/>
        </authorList>
    </citation>
    <scope>NUCLEOTIDE SEQUENCE</scope>
</reference>
<name>A0A382FN55_9ZZZZ</name>
<feature type="non-terminal residue" evidence="2">
    <location>
        <position position="1"/>
    </location>
</feature>
<feature type="compositionally biased region" description="Low complexity" evidence="1">
    <location>
        <begin position="12"/>
        <end position="21"/>
    </location>
</feature>
<feature type="region of interest" description="Disordered" evidence="1">
    <location>
        <begin position="1"/>
        <end position="45"/>
    </location>
</feature>
<evidence type="ECO:0000256" key="1">
    <source>
        <dbReference type="SAM" id="MobiDB-lite"/>
    </source>
</evidence>
<proteinExistence type="predicted"/>
<organism evidence="2">
    <name type="scientific">marine metagenome</name>
    <dbReference type="NCBI Taxonomy" id="408172"/>
    <lineage>
        <taxon>unclassified sequences</taxon>
        <taxon>metagenomes</taxon>
        <taxon>ecological metagenomes</taxon>
    </lineage>
</organism>
<protein>
    <submittedName>
        <fullName evidence="2">Uncharacterized protein</fullName>
    </submittedName>
</protein>
<accession>A0A382FN55</accession>